<dbReference type="GO" id="GO:0000278">
    <property type="term" value="P:mitotic cell cycle"/>
    <property type="evidence" value="ECO:0007669"/>
    <property type="project" value="UniProtKB-ARBA"/>
</dbReference>
<dbReference type="PANTHER" id="PTHR37739">
    <property type="entry name" value="KINESIN-LIKE PROTEIN KIN-12D"/>
    <property type="match status" value="1"/>
</dbReference>
<dbReference type="InterPro" id="IPR031794">
    <property type="entry name" value="HMMR_C"/>
</dbReference>
<evidence type="ECO:0000256" key="10">
    <source>
        <dbReference type="ARBA" id="ARBA00022801"/>
    </source>
</evidence>
<evidence type="ECO:0000256" key="23">
    <source>
        <dbReference type="ARBA" id="ARBA00081664"/>
    </source>
</evidence>
<dbReference type="Proteomes" id="UP000324091">
    <property type="component" value="Chromosome 16"/>
</dbReference>
<dbReference type="PRINTS" id="PR00380">
    <property type="entry name" value="KINESINHEAVY"/>
</dbReference>
<evidence type="ECO:0000259" key="27">
    <source>
        <dbReference type="PROSITE" id="PS50067"/>
    </source>
</evidence>
<dbReference type="PROSITE" id="PS50067">
    <property type="entry name" value="KINESIN_MOTOR_2"/>
    <property type="match status" value="1"/>
</dbReference>
<evidence type="ECO:0000256" key="12">
    <source>
        <dbReference type="ARBA" id="ARBA00022840"/>
    </source>
</evidence>
<evidence type="ECO:0000259" key="29">
    <source>
        <dbReference type="PROSITE" id="PS51192"/>
    </source>
</evidence>
<dbReference type="SUPFAM" id="SSF63748">
    <property type="entry name" value="Tudor/PWWP/MBT"/>
    <property type="match status" value="1"/>
</dbReference>
<dbReference type="FunFam" id="3.40.850.10:FF:000034">
    <property type="entry name" value="Kinesin family member 15"/>
    <property type="match status" value="1"/>
</dbReference>
<dbReference type="Gene3D" id="1.20.120.1080">
    <property type="match status" value="1"/>
</dbReference>
<dbReference type="PROSITE" id="PS50304">
    <property type="entry name" value="TUDOR"/>
    <property type="match status" value="1"/>
</dbReference>
<evidence type="ECO:0000313" key="31">
    <source>
        <dbReference type="EMBL" id="TWW72096.1"/>
    </source>
</evidence>
<dbReference type="CDD" id="cd18791">
    <property type="entry name" value="SF2_C_RHA"/>
    <property type="match status" value="1"/>
</dbReference>
<feature type="domain" description="Kinesin motor" evidence="27">
    <location>
        <begin position="22"/>
        <end position="360"/>
    </location>
</feature>
<comment type="subcellular location">
    <subcellularLocation>
        <location evidence="2">Cytoplasm</location>
        <location evidence="2">Cytoskeleton</location>
        <location evidence="2">Spindle</location>
    </subcellularLocation>
    <subcellularLocation>
        <location evidence="1">Nucleus</location>
    </subcellularLocation>
</comment>
<evidence type="ECO:0000256" key="24">
    <source>
        <dbReference type="PROSITE-ProRule" id="PRU00283"/>
    </source>
</evidence>
<evidence type="ECO:0000256" key="11">
    <source>
        <dbReference type="ARBA" id="ARBA00022806"/>
    </source>
</evidence>
<keyword evidence="10" id="KW-0378">Hydrolase</keyword>
<dbReference type="SMART" id="SM00847">
    <property type="entry name" value="HA2"/>
    <property type="match status" value="1"/>
</dbReference>
<dbReference type="Pfam" id="PF00567">
    <property type="entry name" value="TUDOR"/>
    <property type="match status" value="1"/>
</dbReference>
<evidence type="ECO:0000256" key="17">
    <source>
        <dbReference type="ARBA" id="ARBA00023212"/>
    </source>
</evidence>
<gene>
    <name evidence="31" type="ORF">D4764_16G0005930</name>
</gene>
<dbReference type="GO" id="GO:0016787">
    <property type="term" value="F:hydrolase activity"/>
    <property type="evidence" value="ECO:0007669"/>
    <property type="project" value="UniProtKB-KW"/>
</dbReference>
<keyword evidence="19" id="KW-0469">Meiosis</keyword>
<evidence type="ECO:0000256" key="21">
    <source>
        <dbReference type="ARBA" id="ARBA00047984"/>
    </source>
</evidence>
<dbReference type="SMART" id="SM00129">
    <property type="entry name" value="KISc"/>
    <property type="match status" value="1"/>
</dbReference>
<evidence type="ECO:0000256" key="5">
    <source>
        <dbReference type="ARBA" id="ARBA00022473"/>
    </source>
</evidence>
<dbReference type="SUPFAM" id="SSF52540">
    <property type="entry name" value="P-loop containing nucleoside triphosphate hydrolases"/>
    <property type="match status" value="2"/>
</dbReference>
<feature type="coiled-coil region" evidence="25">
    <location>
        <begin position="1211"/>
        <end position="1341"/>
    </location>
</feature>
<keyword evidence="12 24" id="KW-0067">ATP-binding</keyword>
<keyword evidence="14 25" id="KW-0175">Coiled coil</keyword>
<dbReference type="SMART" id="SM00487">
    <property type="entry name" value="DEXDc"/>
    <property type="match status" value="1"/>
</dbReference>
<evidence type="ECO:0000256" key="25">
    <source>
        <dbReference type="SAM" id="Coils"/>
    </source>
</evidence>
<dbReference type="Gene3D" id="2.40.50.90">
    <property type="match status" value="1"/>
</dbReference>
<comment type="similarity">
    <text evidence="20">Belongs to the TRAFAC class myosin-kinesin ATPase superfamily. Kinesin family. KIN-12 subfamily.</text>
</comment>
<evidence type="ECO:0000256" key="2">
    <source>
        <dbReference type="ARBA" id="ARBA00004186"/>
    </source>
</evidence>
<feature type="domain" description="Tudor" evidence="28">
    <location>
        <begin position="2370"/>
        <end position="2431"/>
    </location>
</feature>
<dbReference type="GO" id="GO:0031047">
    <property type="term" value="P:regulatory ncRNA-mediated gene silencing"/>
    <property type="evidence" value="ECO:0007669"/>
    <property type="project" value="UniProtKB-KW"/>
</dbReference>
<dbReference type="EMBL" id="RHFK02000008">
    <property type="protein sequence ID" value="TWW72096.1"/>
    <property type="molecule type" value="Genomic_DNA"/>
</dbReference>
<feature type="domain" description="Helicase ATP-binding" evidence="29">
    <location>
        <begin position="1567"/>
        <end position="1733"/>
    </location>
</feature>
<keyword evidence="5" id="KW-0217">Developmental protein</keyword>
<dbReference type="Pfam" id="PF21010">
    <property type="entry name" value="HA2_C"/>
    <property type="match status" value="1"/>
</dbReference>
<dbReference type="FunFam" id="3.40.50.300:FF:001113">
    <property type="entry name" value="ATP-dependent RNA helicase TDRD9"/>
    <property type="match status" value="1"/>
</dbReference>
<dbReference type="GO" id="GO:0005634">
    <property type="term" value="C:nucleus"/>
    <property type="evidence" value="ECO:0007669"/>
    <property type="project" value="UniProtKB-SubCell"/>
</dbReference>
<dbReference type="GO" id="GO:0007018">
    <property type="term" value="P:microtubule-based movement"/>
    <property type="evidence" value="ECO:0007669"/>
    <property type="project" value="InterPro"/>
</dbReference>
<comment type="caution">
    <text evidence="31">The sequence shown here is derived from an EMBL/GenBank/DDBJ whole genome shotgun (WGS) entry which is preliminary data.</text>
</comment>
<feature type="compositionally biased region" description="Polar residues" evidence="26">
    <location>
        <begin position="1113"/>
        <end position="1127"/>
    </location>
</feature>
<accession>A0A5C6NZ28</accession>
<evidence type="ECO:0000256" key="19">
    <source>
        <dbReference type="ARBA" id="ARBA00023254"/>
    </source>
</evidence>
<feature type="coiled-coil region" evidence="25">
    <location>
        <begin position="1146"/>
        <end position="1180"/>
    </location>
</feature>
<dbReference type="GO" id="GO:0003724">
    <property type="term" value="F:RNA helicase activity"/>
    <property type="evidence" value="ECO:0007669"/>
    <property type="project" value="UniProtKB-EC"/>
</dbReference>
<dbReference type="InterPro" id="IPR001650">
    <property type="entry name" value="Helicase_C-like"/>
</dbReference>
<evidence type="ECO:0000256" key="26">
    <source>
        <dbReference type="SAM" id="MobiDB-lite"/>
    </source>
</evidence>
<evidence type="ECO:0000256" key="22">
    <source>
        <dbReference type="ARBA" id="ARBA00074173"/>
    </source>
</evidence>
<dbReference type="InterPro" id="IPR011545">
    <property type="entry name" value="DEAD/DEAH_box_helicase_dom"/>
</dbReference>
<keyword evidence="15" id="KW-0943">RNA-mediated gene silencing</keyword>
<keyword evidence="17" id="KW-0206">Cytoskeleton</keyword>
<dbReference type="GO" id="GO:0005813">
    <property type="term" value="C:centrosome"/>
    <property type="evidence" value="ECO:0007669"/>
    <property type="project" value="UniProtKB-ARBA"/>
</dbReference>
<comment type="similarity">
    <text evidence="3">Belongs to the DEAD box helicase family. DEAH subfamily.</text>
</comment>
<dbReference type="SMART" id="SM00333">
    <property type="entry name" value="TUDOR"/>
    <property type="match status" value="1"/>
</dbReference>
<dbReference type="InterPro" id="IPR036961">
    <property type="entry name" value="Kinesin_motor_dom_sf"/>
</dbReference>
<keyword evidence="13" id="KW-0744">Spermatogenesis</keyword>
<dbReference type="GO" id="GO:0007283">
    <property type="term" value="P:spermatogenesis"/>
    <property type="evidence" value="ECO:0007669"/>
    <property type="project" value="UniProtKB-KW"/>
</dbReference>
<dbReference type="GO" id="GO:0005524">
    <property type="term" value="F:ATP binding"/>
    <property type="evidence" value="ECO:0007669"/>
    <property type="project" value="UniProtKB-UniRule"/>
</dbReference>
<feature type="coiled-coil region" evidence="25">
    <location>
        <begin position="998"/>
        <end position="1099"/>
    </location>
</feature>
<evidence type="ECO:0000256" key="14">
    <source>
        <dbReference type="ARBA" id="ARBA00023054"/>
    </source>
</evidence>
<reference evidence="31 32" key="1">
    <citation type="submission" date="2019-04" db="EMBL/GenBank/DDBJ databases">
        <title>Chromosome genome assembly for Takifugu flavidus.</title>
        <authorList>
            <person name="Xiao S."/>
        </authorList>
    </citation>
    <scope>NUCLEOTIDE SEQUENCE [LARGE SCALE GENOMIC DNA]</scope>
    <source>
        <strain evidence="31">HTHZ2018</strain>
        <tissue evidence="31">Muscle</tissue>
    </source>
</reference>
<keyword evidence="8 24" id="KW-0547">Nucleotide-binding</keyword>
<dbReference type="Pfam" id="PF15908">
    <property type="entry name" value="HMMR_C"/>
    <property type="match status" value="1"/>
</dbReference>
<dbReference type="Pfam" id="PF00225">
    <property type="entry name" value="Kinesin"/>
    <property type="match status" value="1"/>
</dbReference>
<evidence type="ECO:0000259" key="30">
    <source>
        <dbReference type="PROSITE" id="PS51194"/>
    </source>
</evidence>
<dbReference type="PROSITE" id="PS51194">
    <property type="entry name" value="HELICASE_CTER"/>
    <property type="match status" value="1"/>
</dbReference>
<evidence type="ECO:0000256" key="3">
    <source>
        <dbReference type="ARBA" id="ARBA00008792"/>
    </source>
</evidence>
<evidence type="ECO:0000256" key="8">
    <source>
        <dbReference type="ARBA" id="ARBA00022741"/>
    </source>
</evidence>
<name>A0A5C6NZ28_9TELE</name>
<keyword evidence="32" id="KW-1185">Reference proteome</keyword>
<feature type="region of interest" description="Disordered" evidence="26">
    <location>
        <begin position="1104"/>
        <end position="1127"/>
    </location>
</feature>
<evidence type="ECO:0000256" key="4">
    <source>
        <dbReference type="ARBA" id="ARBA00012552"/>
    </source>
</evidence>
<dbReference type="EC" id="3.6.4.13" evidence="4"/>
<dbReference type="GO" id="GO:0005829">
    <property type="term" value="C:cytosol"/>
    <property type="evidence" value="ECO:0007669"/>
    <property type="project" value="UniProtKB-ARBA"/>
</dbReference>
<feature type="binding site" evidence="24">
    <location>
        <begin position="106"/>
        <end position="113"/>
    </location>
    <ligand>
        <name>ATP</name>
        <dbReference type="ChEBI" id="CHEBI:30616"/>
    </ligand>
</feature>
<dbReference type="CDD" id="cd01373">
    <property type="entry name" value="KISc_KLP2_like"/>
    <property type="match status" value="1"/>
</dbReference>
<sequence>MNSSGKGFGDTTQLVCSNDSNSIKVFVRVRPLTQGTGLTTDGDNGLCLKVTSPNTIRLLSKPEPRTFTYDHVADMDTSQDAVFSSVAKNIVESCMNGYNGTIFAYGQTGSGKTFTMLGPSELDNFTDELRGVIPRSFEYLFFLINREAERSGQSKSFLCKCSFIEIYNEQIYDLLDTASASLFVRENIKKGVFVEGAVEKFVNSAAEAYQVLSMGWRNRRVASTSMNRESSRSHAVFSMSLESKESVNEVVNIRTSQLNLVDLAGSERQKDTHTEGSRLKEASSINRSLMCLGQVIMALVDVSNGKNRHICYRDSKLTFLLRDSLGGNAKTYIIANVHPGSRCFGETLSTLHFAQRAKLIKNKAVINEDTHGNVKQLQAEVRKLKEQLAQALASHVIDCVKDPAPGGPAVLMENLTILFDYIQMLLQKVAQLEEALTQKDKFIHSSRMIVKFREDHISRLEKKLKEGQSPLSTSDSQAVTEQLKEEIKILRDQVEHHPKMTRYAAENFSLRQENRQLRSLESVVKSEESLAAITADLEEAFQRAMETERLSENTGLAAASEKLRAQLLQKQSDLAASLQAFEEYKEITKKQISQLESDKRYLEKSNRHLEKIFEATNAYKKQEVCELNRIHVETLKILTTPTKAYNLRSRLVPLSSPEHLNGAEDIADDIWSEEPPSDMTEMALTEELRQVQEQTSNIQTQLNEEELKNSKLLQQISKLEEQISVMSEECAQKEQLLSTERADRNNDLLTLQDTTTRLQQNLQSEQQAADVLRSEIRDLRLVLQSSDKELAAVKDELNSVRSKQQSETSQLSDRLIGMQLKLHEVQLEWEQLLEQHRTLQDSFDQVQAEAKFEADQMKQQLQERQQEVDGLKAQLKELSNSLQTEQENTSMMISQLRENKENTSKELNETVEENNKLRKQFSDQIFENQQQESKIEKLEQTLKSNSETMKGLEQKIEQDRDVVLDLINQTRELRCELSQKEQTITHLSGDITDLHARYNAACLEREEAREQNSKMQTEMCALKEAVDRCVASNKIEVEVLQEEVTYATEEVERLTKVLDEQNSLLQASQEQTAQKDAVIHQLEQKIKQQNDAVEKTIRNRSLKHFTELGTPKSLPQTPRTPGSFNRDLSQVLESQERELESRRSSMMTMEILLAELNAERAAKNEEIQRLKTQLSEKEMVRMEIQTILDQFYTNKNQNGNNNGVEIDDIVKQSLLKELEEEKANKNQISQRLSETLKKLQVQESTLAQSQTCIQELTSELRNRCVELRELSQRSQNEEKLLQENEVLHKQILQLSEENGKLVGHKNHKQRIEYLVKLKKENTKLHEENEKLRSEIGVMRENFGSMEMTQSPTLETWKCSSRAKMKKVFTPEQISEWFTSKSSFVSLKLTNDAEERKIDEPPSNESRMSFITCLNTDGNSQGLTVFAASTSRNLYKVTVKNVKPAACVVEHRAAFDCVVHTNVKWDGSYQIPGEHRGCIGRWDLGAQEFQLLLLSRSEYGLKLWVLLKPGKTQSALLPLPQALQLLGMKEELSYQNRAALFSAQLFGSSHEMCIAALEREGEQATMLVSLIENNSVVIIRGATGSGKTTQLPQFILDHYNDKNAPCNIVVTQPRKIGATSIARWVAAQRKCTLGSLVGYQVGLQKMATEHTQLIYVTTGVLLWKLVLIKSLTQYTHIFVDEVHERTEEMDFLLLILRKLLHSNSPYVKIILMSAAINCSEFAEYFGTMVKGKMSPAYVFEVEGVPYAIEEFYLDDIYKLVPFRVQGPHYDHPSISLEMYNVAISLIQSFDELEGKESSKDYKKNGGMTLSERGSVLVFLPGIMEIRYMQEALSKLVHKRLQVYPLHSTVTLEEQNGVFLKPVHGFRKVILSTNIAESSVTVSDVKYVIDFCLARLLMCDKETNYQSLCLSWASKSNCNQRRGRAGRVSKGYCYRLVSKNFWDNEIQDHLIPDMLIAPLGTILLKVKLLDFGDPRSVLSTALSPPNLRDIVKTVLQLKEMGAISAQNDSKCRNEDGELTFLGRVLAHLPVDLYLGKMIVLGHIFGCLNECLIIASSHSLRSFFAIPTMQQLAGHRSKLKFAQGVPSDTIAFVNAFKAWYTAKTKGHLRNPKDEWDWGKENFIQIKRIREVAELYEDLKTRVSQFNMKVPKDDQPLDYTSKHRLKFIIQVAIAGAYYPNYFAQVDICDDLASKELSGFDPRTTVMVRNIPPYSFLYYKQLQSLFRLCGQVKSISFESSRAYVEFCRSSQDTGVLPEVSLALLLAQQSPSPPMELSVYPIDNIESSAGNRSVTQLKYARVTIDVQNQSVSPLGLFNSSMDPDKLPANRLLVVNITEVMDVGHFWAFQADESSLEKQRHLTAEINKRTLNPVSVSLYPNLLCLAPYSETCEPSFYYRAKILHLRGNTVEVFFIDFGNTAFVACCSLRELPSDLLSQPFQAREIQLVGMRPSAQSIILGNQWSSRARDRFITLVKGHSLMASLYSISHGVMRVQLLIEVEKANTDIVDIMVQEGHAVKAEESFDSRQSHEMLMSLYRDMETGTYIPNSAGRCWDTRKKEEKELIDHLLDHFAKTRQAYSKNKVQLHGPSSPNRVKFYSLNQRAVYKSVNIERRSINGFALNENPHLKHQRMMVAGALSVNSTVISMVVSGTKILLRDTSIMPDIPGLPALITMLFTPIMELRTNEERTCYTGALCGLGWNSHTKEAILPEQDIELTFDVKFDVEDISEINALRAAMNRLICEGPNGTCHLSLDKISRLQEECQERLIGLFTKSPSREAVTPIYYEKPGMWNQVDPALKMEYVEPETKSSRHVPFQLHPVTLISS</sequence>
<evidence type="ECO:0000313" key="32">
    <source>
        <dbReference type="Proteomes" id="UP000324091"/>
    </source>
</evidence>
<keyword evidence="9" id="KW-0221">Differentiation</keyword>
<dbReference type="FunFam" id="1.20.120.1080:FF:000081">
    <property type="entry name" value="Tudor domain containing 9"/>
    <property type="match status" value="1"/>
</dbReference>
<feature type="coiled-coil region" evidence="25">
    <location>
        <begin position="847"/>
        <end position="969"/>
    </location>
</feature>
<dbReference type="GO" id="GO:0003676">
    <property type="term" value="F:nucleic acid binding"/>
    <property type="evidence" value="ECO:0007669"/>
    <property type="project" value="InterPro"/>
</dbReference>
<comment type="catalytic activity">
    <reaction evidence="21">
        <text>ATP + H2O = ADP + phosphate + H(+)</text>
        <dbReference type="Rhea" id="RHEA:13065"/>
        <dbReference type="ChEBI" id="CHEBI:15377"/>
        <dbReference type="ChEBI" id="CHEBI:15378"/>
        <dbReference type="ChEBI" id="CHEBI:30616"/>
        <dbReference type="ChEBI" id="CHEBI:43474"/>
        <dbReference type="ChEBI" id="CHEBI:456216"/>
        <dbReference type="EC" id="3.6.4.13"/>
    </reaction>
</comment>
<dbReference type="InterPro" id="IPR001752">
    <property type="entry name" value="Kinesin_motor_dom"/>
</dbReference>
<dbReference type="Gene3D" id="1.10.287.1490">
    <property type="match status" value="1"/>
</dbReference>
<dbReference type="GO" id="GO:0008017">
    <property type="term" value="F:microtubule binding"/>
    <property type="evidence" value="ECO:0007669"/>
    <property type="project" value="InterPro"/>
</dbReference>
<evidence type="ECO:0000256" key="1">
    <source>
        <dbReference type="ARBA" id="ARBA00004123"/>
    </source>
</evidence>
<dbReference type="InterPro" id="IPR035437">
    <property type="entry name" value="SNase_OB-fold_sf"/>
</dbReference>
<keyword evidence="6" id="KW-0963">Cytoplasm</keyword>
<evidence type="ECO:0000259" key="28">
    <source>
        <dbReference type="PROSITE" id="PS50304"/>
    </source>
</evidence>
<dbReference type="Gene3D" id="3.40.850.10">
    <property type="entry name" value="Kinesin motor domain"/>
    <property type="match status" value="1"/>
</dbReference>
<keyword evidence="11 31" id="KW-0347">Helicase</keyword>
<dbReference type="InterPro" id="IPR007502">
    <property type="entry name" value="Helicase-assoc_dom"/>
</dbReference>
<dbReference type="InterPro" id="IPR027417">
    <property type="entry name" value="P-loop_NTPase"/>
</dbReference>
<dbReference type="InterPro" id="IPR002999">
    <property type="entry name" value="Tudor"/>
</dbReference>
<keyword evidence="16 24" id="KW-0505">Motor protein</keyword>
<evidence type="ECO:0000256" key="13">
    <source>
        <dbReference type="ARBA" id="ARBA00022871"/>
    </source>
</evidence>
<evidence type="ECO:0000256" key="7">
    <source>
        <dbReference type="ARBA" id="ARBA00022701"/>
    </source>
</evidence>
<dbReference type="Gene3D" id="3.40.50.300">
    <property type="entry name" value="P-loop containing nucleotide triphosphate hydrolases"/>
    <property type="match status" value="2"/>
</dbReference>
<feature type="coiled-coil region" evidence="25">
    <location>
        <begin position="367"/>
        <end position="394"/>
    </location>
</feature>
<keyword evidence="7" id="KW-0493">Microtubule</keyword>
<dbReference type="GO" id="GO:0030154">
    <property type="term" value="P:cell differentiation"/>
    <property type="evidence" value="ECO:0007669"/>
    <property type="project" value="UniProtKB-KW"/>
</dbReference>
<dbReference type="FunFam" id="3.40.50.300:FF:000946">
    <property type="entry name" value="putative ATP-dependent RNA helicase TDRD9"/>
    <property type="match status" value="1"/>
</dbReference>
<dbReference type="Gene3D" id="2.30.30.140">
    <property type="match status" value="1"/>
</dbReference>
<evidence type="ECO:0000256" key="6">
    <source>
        <dbReference type="ARBA" id="ARBA00022490"/>
    </source>
</evidence>
<evidence type="ECO:0000256" key="16">
    <source>
        <dbReference type="ARBA" id="ARBA00023175"/>
    </source>
</evidence>
<organism evidence="31 32">
    <name type="scientific">Takifugu flavidus</name>
    <name type="common">sansaifugu</name>
    <dbReference type="NCBI Taxonomy" id="433684"/>
    <lineage>
        <taxon>Eukaryota</taxon>
        <taxon>Metazoa</taxon>
        <taxon>Chordata</taxon>
        <taxon>Craniata</taxon>
        <taxon>Vertebrata</taxon>
        <taxon>Euteleostomi</taxon>
        <taxon>Actinopterygii</taxon>
        <taxon>Neopterygii</taxon>
        <taxon>Teleostei</taxon>
        <taxon>Neoteleostei</taxon>
        <taxon>Acanthomorphata</taxon>
        <taxon>Eupercaria</taxon>
        <taxon>Tetraodontiformes</taxon>
        <taxon>Tetradontoidea</taxon>
        <taxon>Tetraodontidae</taxon>
        <taxon>Takifugu</taxon>
    </lineage>
</organism>
<evidence type="ECO:0000256" key="20">
    <source>
        <dbReference type="ARBA" id="ARBA00034488"/>
    </source>
</evidence>
<feature type="coiled-coil region" evidence="25">
    <location>
        <begin position="688"/>
        <end position="803"/>
    </location>
</feature>
<protein>
    <recommendedName>
        <fullName evidence="22">ATP-dependent RNA helicase TDRD9</fullName>
        <ecNumber evidence="4">3.6.4.13</ecNumber>
    </recommendedName>
    <alternativeName>
        <fullName evidence="23">Tudor domain-containing protein 9</fullName>
    </alternativeName>
</protein>
<proteinExistence type="inferred from homology"/>
<dbReference type="PROSITE" id="PS00411">
    <property type="entry name" value="KINESIN_MOTOR_1"/>
    <property type="match status" value="1"/>
</dbReference>
<dbReference type="PANTHER" id="PTHR37739:SF8">
    <property type="entry name" value="KINESIN-LIKE PROTEIN KIN-12D"/>
    <property type="match status" value="1"/>
</dbReference>
<dbReference type="GO" id="GO:0051321">
    <property type="term" value="P:meiotic cell cycle"/>
    <property type="evidence" value="ECO:0007669"/>
    <property type="project" value="UniProtKB-KW"/>
</dbReference>
<dbReference type="GO" id="GO:0005819">
    <property type="term" value="C:spindle"/>
    <property type="evidence" value="ECO:0007669"/>
    <property type="project" value="UniProtKB-SubCell"/>
</dbReference>
<dbReference type="InterPro" id="IPR019821">
    <property type="entry name" value="Kinesin_motor_CS"/>
</dbReference>
<dbReference type="InterPro" id="IPR044986">
    <property type="entry name" value="KIF15/KIN-12"/>
</dbReference>
<feature type="domain" description="Helicase C-terminal" evidence="30">
    <location>
        <begin position="1783"/>
        <end position="1968"/>
    </location>
</feature>
<dbReference type="Pfam" id="PF00271">
    <property type="entry name" value="Helicase_C"/>
    <property type="match status" value="1"/>
</dbReference>
<evidence type="ECO:0000256" key="15">
    <source>
        <dbReference type="ARBA" id="ARBA00023158"/>
    </source>
</evidence>
<keyword evidence="18" id="KW-0539">Nucleus</keyword>
<dbReference type="PROSITE" id="PS51192">
    <property type="entry name" value="HELICASE_ATP_BIND_1"/>
    <property type="match status" value="1"/>
</dbReference>
<evidence type="ECO:0000256" key="9">
    <source>
        <dbReference type="ARBA" id="ARBA00022782"/>
    </source>
</evidence>
<dbReference type="Pfam" id="PF00270">
    <property type="entry name" value="DEAD"/>
    <property type="match status" value="1"/>
</dbReference>
<dbReference type="GO" id="GO:0005874">
    <property type="term" value="C:microtubule"/>
    <property type="evidence" value="ECO:0007669"/>
    <property type="project" value="UniProtKB-KW"/>
</dbReference>
<dbReference type="SMART" id="SM00490">
    <property type="entry name" value="HELICc"/>
    <property type="match status" value="1"/>
</dbReference>
<evidence type="ECO:0000256" key="18">
    <source>
        <dbReference type="ARBA" id="ARBA00023242"/>
    </source>
</evidence>
<dbReference type="GO" id="GO:0003777">
    <property type="term" value="F:microtubule motor activity"/>
    <property type="evidence" value="ECO:0007669"/>
    <property type="project" value="InterPro"/>
</dbReference>
<dbReference type="InterPro" id="IPR014001">
    <property type="entry name" value="Helicase_ATP-bd"/>
</dbReference>